<accession>A0AC59YP11</accession>
<name>A0AC59YP11_RANTA</name>
<evidence type="ECO:0000313" key="1">
    <source>
        <dbReference type="EMBL" id="CAM9856975.1"/>
    </source>
</evidence>
<evidence type="ECO:0000313" key="2">
    <source>
        <dbReference type="Proteomes" id="UP001162501"/>
    </source>
</evidence>
<dbReference type="Proteomes" id="UP001162501">
    <property type="component" value="Chromosome 19"/>
</dbReference>
<reference evidence="1" key="1">
    <citation type="submission" date="2023-05" db="EMBL/GenBank/DDBJ databases">
        <authorList>
            <consortium name="ELIXIR-Norway"/>
        </authorList>
    </citation>
    <scope>NUCLEOTIDE SEQUENCE</scope>
</reference>
<proteinExistence type="predicted"/>
<gene>
    <name evidence="1" type="ORF">MRATA1EN22A_LOCUS8438</name>
</gene>
<protein>
    <submittedName>
        <fullName evidence="1">Uncharacterized protein</fullName>
    </submittedName>
</protein>
<organism evidence="1 2">
    <name type="scientific">Rangifer tarandus platyrhynchus</name>
    <name type="common">Svalbard reindeer</name>
    <dbReference type="NCBI Taxonomy" id="3082113"/>
    <lineage>
        <taxon>Eukaryota</taxon>
        <taxon>Metazoa</taxon>
        <taxon>Chordata</taxon>
        <taxon>Craniata</taxon>
        <taxon>Vertebrata</taxon>
        <taxon>Euteleostomi</taxon>
        <taxon>Mammalia</taxon>
        <taxon>Eutheria</taxon>
        <taxon>Laurasiatheria</taxon>
        <taxon>Artiodactyla</taxon>
        <taxon>Ruminantia</taxon>
        <taxon>Pecora</taxon>
        <taxon>Cervidae</taxon>
        <taxon>Odocoileinae</taxon>
        <taxon>Rangifer</taxon>
    </lineage>
</organism>
<dbReference type="EMBL" id="OX596103">
    <property type="protein sequence ID" value="CAM9856975.1"/>
    <property type="molecule type" value="Genomic_DNA"/>
</dbReference>
<reference evidence="1" key="2">
    <citation type="submission" date="2025-03" db="EMBL/GenBank/DDBJ databases">
        <authorList>
            <consortium name="ELIXIR-Norway"/>
            <consortium name="Elixir Norway"/>
        </authorList>
    </citation>
    <scope>NUCLEOTIDE SEQUENCE</scope>
</reference>
<sequence>MDTGRGRPPPFGPRAHAPTATATSCRERGRSERARRARAGSTTKPRARIGVGGRWPLSSSRLHPRARTRPWTTLLSRATLYLGHRCTARPETRDSGAGEGVGVGGGVRQLDQSRT</sequence>